<keyword evidence="1" id="KW-0732">Signal</keyword>
<reference evidence="2" key="1">
    <citation type="submission" date="2014-05" db="EMBL/GenBank/DDBJ databases">
        <title>Transcriptome of Lygus lineolaris.</title>
        <authorList>
            <person name="Perera O.P."/>
        </authorList>
    </citation>
    <scope>NUCLEOTIDE SEQUENCE</scope>
</reference>
<protein>
    <submittedName>
        <fullName evidence="2">Astakine-like protein 2</fullName>
    </submittedName>
</protein>
<dbReference type="AlphaFoldDB" id="A0A0F6PKE6"/>
<accession>A0A0F6PKE6</accession>
<name>A0A0F6PKE6_LYGHE</name>
<evidence type="ECO:0000313" key="2">
    <source>
        <dbReference type="EMBL" id="AJR27904.1"/>
    </source>
</evidence>
<feature type="chain" id="PRO_5002508716" evidence="1">
    <location>
        <begin position="22"/>
        <end position="86"/>
    </location>
</feature>
<evidence type="ECO:0000256" key="1">
    <source>
        <dbReference type="SAM" id="SignalP"/>
    </source>
</evidence>
<proteinExistence type="evidence at transcript level"/>
<organism evidence="2">
    <name type="scientific">Lygus hesperus</name>
    <name type="common">Western plant bug</name>
    <dbReference type="NCBI Taxonomy" id="30085"/>
    <lineage>
        <taxon>Eukaryota</taxon>
        <taxon>Metazoa</taxon>
        <taxon>Ecdysozoa</taxon>
        <taxon>Arthropoda</taxon>
        <taxon>Hexapoda</taxon>
        <taxon>Insecta</taxon>
        <taxon>Pterygota</taxon>
        <taxon>Neoptera</taxon>
        <taxon>Paraneoptera</taxon>
        <taxon>Hemiptera</taxon>
        <taxon>Heteroptera</taxon>
        <taxon>Panheteroptera</taxon>
        <taxon>Cimicomorpha</taxon>
        <taxon>Miridae</taxon>
        <taxon>Mirini</taxon>
        <taxon>Lygus</taxon>
    </lineage>
</organism>
<feature type="signal peptide" evidence="1">
    <location>
        <begin position="1"/>
        <end position="21"/>
    </location>
</feature>
<sequence>MVDRLVMTLAALVAVLTFVVSKPTPPPYIECTDSSECGKDECCTIGESMRNKFFVVFIPEQTRAFLSCYCFILQGTDLVGLPIYYR</sequence>
<dbReference type="EMBL" id="KJ810527">
    <property type="protein sequence ID" value="AJR27904.1"/>
    <property type="molecule type" value="mRNA"/>
</dbReference>